<feature type="region of interest" description="Disordered" evidence="1">
    <location>
        <begin position="219"/>
        <end position="263"/>
    </location>
</feature>
<reference evidence="2 3" key="1">
    <citation type="journal article" name="Sci. Rep.">
        <title>Genome-scale phylogenetic analyses confirm Olpidium as the closest living zoosporic fungus to the non-flagellated, terrestrial fungi.</title>
        <authorList>
            <person name="Chang Y."/>
            <person name="Rochon D."/>
            <person name="Sekimoto S."/>
            <person name="Wang Y."/>
            <person name="Chovatia M."/>
            <person name="Sandor L."/>
            <person name="Salamov A."/>
            <person name="Grigoriev I.V."/>
            <person name="Stajich J.E."/>
            <person name="Spatafora J.W."/>
        </authorList>
    </citation>
    <scope>NUCLEOTIDE SEQUENCE [LARGE SCALE GENOMIC DNA]</scope>
    <source>
        <strain evidence="2">S191</strain>
    </source>
</reference>
<organism evidence="2 3">
    <name type="scientific">Olpidium bornovanus</name>
    <dbReference type="NCBI Taxonomy" id="278681"/>
    <lineage>
        <taxon>Eukaryota</taxon>
        <taxon>Fungi</taxon>
        <taxon>Fungi incertae sedis</taxon>
        <taxon>Olpidiomycota</taxon>
        <taxon>Olpidiomycotina</taxon>
        <taxon>Olpidiomycetes</taxon>
        <taxon>Olpidiales</taxon>
        <taxon>Olpidiaceae</taxon>
        <taxon>Olpidium</taxon>
    </lineage>
</organism>
<feature type="region of interest" description="Disordered" evidence="1">
    <location>
        <begin position="37"/>
        <end position="105"/>
    </location>
</feature>
<dbReference type="EMBL" id="JAEFCI010011395">
    <property type="protein sequence ID" value="KAG5456652.1"/>
    <property type="molecule type" value="Genomic_DNA"/>
</dbReference>
<accession>A0A8H8DG60</accession>
<feature type="compositionally biased region" description="Low complexity" evidence="1">
    <location>
        <begin position="249"/>
        <end position="261"/>
    </location>
</feature>
<comment type="caution">
    <text evidence="2">The sequence shown here is derived from an EMBL/GenBank/DDBJ whole genome shotgun (WGS) entry which is preliminary data.</text>
</comment>
<keyword evidence="3" id="KW-1185">Reference proteome</keyword>
<name>A0A8H8DG60_9FUNG</name>
<evidence type="ECO:0000313" key="3">
    <source>
        <dbReference type="Proteomes" id="UP000673691"/>
    </source>
</evidence>
<gene>
    <name evidence="2" type="ORF">BJ554DRAFT_3549</name>
</gene>
<proteinExistence type="predicted"/>
<dbReference type="Proteomes" id="UP000673691">
    <property type="component" value="Unassembled WGS sequence"/>
</dbReference>
<evidence type="ECO:0000313" key="2">
    <source>
        <dbReference type="EMBL" id="KAG5456652.1"/>
    </source>
</evidence>
<protein>
    <submittedName>
        <fullName evidence="2">Uncharacterized protein</fullName>
    </submittedName>
</protein>
<dbReference type="AlphaFoldDB" id="A0A8H8DG60"/>
<sequence>MQRGPSAAGGQYVPDFSGASKARTYTASDIRLPVTAAGRKQRAGGVAASPAAYGWEAKPSTSQEKQHRKPQFGGPSQLSGSYQLPAEDRLDRLPAIEPQNQRGEPAFLYSSPEPVGRYHLPSANGALVVPDRQSHSLRPVPLWLQTTAAAAADEYQQRYRKELASSSSASFYIPHAGTYQFVAAPVLSYPAVPPATSNEPPLLEEGQKLSSTERVRRLRRWTGEEESGTPVARKAPPTAGSTKARAFGSTFSLSSTPSASTVPETMTTNARYKHSQEVAADPKSGYMAGGLGGHEYRPYGAKDFQKLKEHYQHRKLPHGLGPSEDEHWRAAVQKSERMKAYADKVRQELTSRPCTQQSCSVVYSSPTHLSTYPSPPQQLPYWSGRSPDLYYAYIEHH</sequence>
<evidence type="ECO:0000256" key="1">
    <source>
        <dbReference type="SAM" id="MobiDB-lite"/>
    </source>
</evidence>